<evidence type="ECO:0000256" key="4">
    <source>
        <dbReference type="ARBA" id="ARBA00022759"/>
    </source>
</evidence>
<evidence type="ECO:0000256" key="6">
    <source>
        <dbReference type="ARBA" id="ARBA00022884"/>
    </source>
</evidence>
<dbReference type="EC" id="3.1.26.5" evidence="7 8"/>
<comment type="catalytic activity">
    <reaction evidence="7">
        <text>Endonucleolytic cleavage of RNA, removing 5'-extranucleotides from tRNA precursor.</text>
        <dbReference type="EC" id="3.1.26.5"/>
    </reaction>
</comment>
<dbReference type="InterPro" id="IPR020539">
    <property type="entry name" value="RNase_P_CS"/>
</dbReference>
<protein>
    <recommendedName>
        <fullName evidence="7 8">Ribonuclease P protein component</fullName>
        <shortName evidence="7">RNase P protein</shortName>
        <shortName evidence="7">RNaseP protein</shortName>
        <ecNumber evidence="7 8">3.1.26.5</ecNumber>
    </recommendedName>
    <alternativeName>
        <fullName evidence="7">Protein C5</fullName>
    </alternativeName>
</protein>
<evidence type="ECO:0000256" key="1">
    <source>
        <dbReference type="ARBA" id="ARBA00002663"/>
    </source>
</evidence>
<evidence type="ECO:0000256" key="2">
    <source>
        <dbReference type="ARBA" id="ARBA00022694"/>
    </source>
</evidence>
<dbReference type="AlphaFoldDB" id="A0A317CFC0"/>
<dbReference type="RefSeq" id="WP_109822763.1">
    <property type="nucleotide sequence ID" value="NZ_QGKL01000021.1"/>
</dbReference>
<comment type="subunit">
    <text evidence="7">Consists of a catalytic RNA component (M1 or rnpB) and a protein subunit.</text>
</comment>
<keyword evidence="2 7" id="KW-0819">tRNA processing</keyword>
<dbReference type="EMBL" id="QGKL01000021">
    <property type="protein sequence ID" value="PWQ97335.1"/>
    <property type="molecule type" value="Genomic_DNA"/>
</dbReference>
<dbReference type="GO" id="GO:0004526">
    <property type="term" value="F:ribonuclease P activity"/>
    <property type="evidence" value="ECO:0007669"/>
    <property type="project" value="UniProtKB-UniRule"/>
</dbReference>
<keyword evidence="3 7" id="KW-0540">Nuclease</keyword>
<evidence type="ECO:0000256" key="7">
    <source>
        <dbReference type="HAMAP-Rule" id="MF_00227"/>
    </source>
</evidence>
<keyword evidence="4 7" id="KW-0255">Endonuclease</keyword>
<evidence type="ECO:0000256" key="8">
    <source>
        <dbReference type="NCBIfam" id="TIGR00188"/>
    </source>
</evidence>
<dbReference type="InterPro" id="IPR020568">
    <property type="entry name" value="Ribosomal_Su5_D2-typ_SF"/>
</dbReference>
<reference evidence="9 10" key="1">
    <citation type="submission" date="2018-05" db="EMBL/GenBank/DDBJ databases">
        <title>Leucothrix arctica sp. nov., isolated from Arctic seawater.</title>
        <authorList>
            <person name="Choi A."/>
            <person name="Baek K."/>
        </authorList>
    </citation>
    <scope>NUCLEOTIDE SEQUENCE [LARGE SCALE GENOMIC DNA]</scope>
    <source>
        <strain evidence="9 10">IMCC9719</strain>
    </source>
</reference>
<dbReference type="PROSITE" id="PS00648">
    <property type="entry name" value="RIBONUCLEASE_P"/>
    <property type="match status" value="1"/>
</dbReference>
<dbReference type="GO" id="GO:0030677">
    <property type="term" value="C:ribonuclease P complex"/>
    <property type="evidence" value="ECO:0007669"/>
    <property type="project" value="TreeGrafter"/>
</dbReference>
<gene>
    <name evidence="7 9" type="primary">rnpA</name>
    <name evidence="9" type="ORF">DKT75_07290</name>
</gene>
<sequence length="118" mass="13804">MTGLDFSREFRLTKAEDYQYVFANAQRFGNHNFTLLVRKNDLGHARLGLAIAKKSVKLAVDRNRIKRLIRENFRHEIAELPPIDIIAMCRRGAVELPSHEISAQLDTQWRYIRRKIQG</sequence>
<dbReference type="InterPro" id="IPR000100">
    <property type="entry name" value="RNase_P"/>
</dbReference>
<comment type="function">
    <text evidence="1 7">RNaseP catalyzes the removal of the 5'-leader sequence from pre-tRNA to produce the mature 5'-terminus. It can also cleave other RNA substrates such as 4.5S RNA. The protein component plays an auxiliary but essential role in vivo by binding to the 5'-leader sequence and broadening the substrate specificity of the ribozyme.</text>
</comment>
<organism evidence="9 10">
    <name type="scientific">Leucothrix arctica</name>
    <dbReference type="NCBI Taxonomy" id="1481894"/>
    <lineage>
        <taxon>Bacteria</taxon>
        <taxon>Pseudomonadati</taxon>
        <taxon>Pseudomonadota</taxon>
        <taxon>Gammaproteobacteria</taxon>
        <taxon>Thiotrichales</taxon>
        <taxon>Thiotrichaceae</taxon>
        <taxon>Leucothrix</taxon>
    </lineage>
</organism>
<keyword evidence="5 7" id="KW-0378">Hydrolase</keyword>
<dbReference type="SUPFAM" id="SSF54211">
    <property type="entry name" value="Ribosomal protein S5 domain 2-like"/>
    <property type="match status" value="1"/>
</dbReference>
<dbReference type="Gene3D" id="3.30.230.10">
    <property type="match status" value="1"/>
</dbReference>
<comment type="similarity">
    <text evidence="7">Belongs to the RnpA family.</text>
</comment>
<dbReference type="GO" id="GO:0001682">
    <property type="term" value="P:tRNA 5'-leader removal"/>
    <property type="evidence" value="ECO:0007669"/>
    <property type="project" value="UniProtKB-UniRule"/>
</dbReference>
<dbReference type="Pfam" id="PF00825">
    <property type="entry name" value="Ribonuclease_P"/>
    <property type="match status" value="1"/>
</dbReference>
<evidence type="ECO:0000256" key="3">
    <source>
        <dbReference type="ARBA" id="ARBA00022722"/>
    </source>
</evidence>
<dbReference type="GO" id="GO:0042781">
    <property type="term" value="F:3'-tRNA processing endoribonuclease activity"/>
    <property type="evidence" value="ECO:0007669"/>
    <property type="project" value="TreeGrafter"/>
</dbReference>
<name>A0A317CFC0_9GAMM</name>
<dbReference type="PANTHER" id="PTHR33992">
    <property type="entry name" value="RIBONUCLEASE P PROTEIN COMPONENT"/>
    <property type="match status" value="1"/>
</dbReference>
<dbReference type="OrthoDB" id="9796422at2"/>
<dbReference type="Proteomes" id="UP000245506">
    <property type="component" value="Unassembled WGS sequence"/>
</dbReference>
<dbReference type="PANTHER" id="PTHR33992:SF1">
    <property type="entry name" value="RIBONUCLEASE P PROTEIN COMPONENT"/>
    <property type="match status" value="1"/>
</dbReference>
<evidence type="ECO:0000313" key="9">
    <source>
        <dbReference type="EMBL" id="PWQ97335.1"/>
    </source>
</evidence>
<keyword evidence="10" id="KW-1185">Reference proteome</keyword>
<dbReference type="GO" id="GO:0000049">
    <property type="term" value="F:tRNA binding"/>
    <property type="evidence" value="ECO:0007669"/>
    <property type="project" value="UniProtKB-UniRule"/>
</dbReference>
<accession>A0A317CFC0</accession>
<keyword evidence="6 7" id="KW-0694">RNA-binding</keyword>
<dbReference type="HAMAP" id="MF_00227">
    <property type="entry name" value="RNase_P"/>
    <property type="match status" value="1"/>
</dbReference>
<proteinExistence type="inferred from homology"/>
<evidence type="ECO:0000313" key="10">
    <source>
        <dbReference type="Proteomes" id="UP000245506"/>
    </source>
</evidence>
<dbReference type="NCBIfam" id="TIGR00188">
    <property type="entry name" value="rnpA"/>
    <property type="match status" value="1"/>
</dbReference>
<comment type="caution">
    <text evidence="9">The sequence shown here is derived from an EMBL/GenBank/DDBJ whole genome shotgun (WGS) entry which is preliminary data.</text>
</comment>
<evidence type="ECO:0000256" key="5">
    <source>
        <dbReference type="ARBA" id="ARBA00022801"/>
    </source>
</evidence>
<dbReference type="InterPro" id="IPR014721">
    <property type="entry name" value="Ribsml_uS5_D2-typ_fold_subgr"/>
</dbReference>